<reference evidence="1 2" key="1">
    <citation type="submission" date="2019-07" db="EMBL/GenBank/DDBJ databases">
        <title>De Novo Assembly of kiwifruit Actinidia rufa.</title>
        <authorList>
            <person name="Sugita-Konishi S."/>
            <person name="Sato K."/>
            <person name="Mori E."/>
            <person name="Abe Y."/>
            <person name="Kisaki G."/>
            <person name="Hamano K."/>
            <person name="Suezawa K."/>
            <person name="Otani M."/>
            <person name="Fukuda T."/>
            <person name="Manabe T."/>
            <person name="Gomi K."/>
            <person name="Tabuchi M."/>
            <person name="Akimitsu K."/>
            <person name="Kataoka I."/>
        </authorList>
    </citation>
    <scope>NUCLEOTIDE SEQUENCE [LARGE SCALE GENOMIC DNA]</scope>
    <source>
        <strain evidence="2">cv. Fuchu</strain>
    </source>
</reference>
<accession>A0A7J0EFK7</accession>
<proteinExistence type="predicted"/>
<protein>
    <submittedName>
        <fullName evidence="1">Uncharacterized protein</fullName>
    </submittedName>
</protein>
<evidence type="ECO:0000313" key="1">
    <source>
        <dbReference type="EMBL" id="GFY85264.1"/>
    </source>
</evidence>
<dbReference type="EMBL" id="BJWL01000004">
    <property type="protein sequence ID" value="GFY85264.1"/>
    <property type="molecule type" value="Genomic_DNA"/>
</dbReference>
<keyword evidence="2" id="KW-1185">Reference proteome</keyword>
<name>A0A7J0EFK7_9ERIC</name>
<gene>
    <name evidence="1" type="ORF">Acr_04g0000020</name>
</gene>
<evidence type="ECO:0000313" key="2">
    <source>
        <dbReference type="Proteomes" id="UP000585474"/>
    </source>
</evidence>
<dbReference type="Proteomes" id="UP000585474">
    <property type="component" value="Unassembled WGS sequence"/>
</dbReference>
<dbReference type="AlphaFoldDB" id="A0A7J0EFK7"/>
<comment type="caution">
    <text evidence="1">The sequence shown here is derived from an EMBL/GenBank/DDBJ whole genome shotgun (WGS) entry which is preliminary data.</text>
</comment>
<sequence>MSWKKDISFAGIVTTMSSGGEQLWPVKGTLVSTGMVSVENVQRSTGEERGFSRFEDRCVTCVKVISIDGLLLVLSTME</sequence>
<organism evidence="1 2">
    <name type="scientific">Actinidia rufa</name>
    <dbReference type="NCBI Taxonomy" id="165716"/>
    <lineage>
        <taxon>Eukaryota</taxon>
        <taxon>Viridiplantae</taxon>
        <taxon>Streptophyta</taxon>
        <taxon>Embryophyta</taxon>
        <taxon>Tracheophyta</taxon>
        <taxon>Spermatophyta</taxon>
        <taxon>Magnoliopsida</taxon>
        <taxon>eudicotyledons</taxon>
        <taxon>Gunneridae</taxon>
        <taxon>Pentapetalae</taxon>
        <taxon>asterids</taxon>
        <taxon>Ericales</taxon>
        <taxon>Actinidiaceae</taxon>
        <taxon>Actinidia</taxon>
    </lineage>
</organism>